<evidence type="ECO:0000313" key="2">
    <source>
        <dbReference type="EMBL" id="CAD8372958.1"/>
    </source>
</evidence>
<accession>A0A7S0AS94</accession>
<reference evidence="2" key="1">
    <citation type="submission" date="2021-01" db="EMBL/GenBank/DDBJ databases">
        <authorList>
            <person name="Corre E."/>
            <person name="Pelletier E."/>
            <person name="Niang G."/>
            <person name="Scheremetjew M."/>
            <person name="Finn R."/>
            <person name="Kale V."/>
            <person name="Holt S."/>
            <person name="Cochrane G."/>
            <person name="Meng A."/>
            <person name="Brown T."/>
            <person name="Cohen L."/>
        </authorList>
    </citation>
    <scope>NUCLEOTIDE SEQUENCE</scope>
    <source>
        <strain evidence="2">CCMP3303</strain>
    </source>
</reference>
<feature type="compositionally biased region" description="Polar residues" evidence="1">
    <location>
        <begin position="90"/>
        <end position="108"/>
    </location>
</feature>
<dbReference type="Pfam" id="PF16093">
    <property type="entry name" value="PAC4"/>
    <property type="match status" value="1"/>
</dbReference>
<name>A0A7S0AS94_9STRA</name>
<dbReference type="GO" id="GO:0043248">
    <property type="term" value="P:proteasome assembly"/>
    <property type="evidence" value="ECO:0007669"/>
    <property type="project" value="InterPro"/>
</dbReference>
<feature type="region of interest" description="Disordered" evidence="1">
    <location>
        <begin position="90"/>
        <end position="112"/>
    </location>
</feature>
<proteinExistence type="predicted"/>
<protein>
    <submittedName>
        <fullName evidence="2">Uncharacterized protein</fullName>
    </submittedName>
</protein>
<sequence>MFASSDGETPPTPASQVEPAEYECLPASSSHLDVITFCVDPSAVPEGAVAGGMAAAGTGGKKGVVGTITLLAGGRSAMVWFGWGDLVPSSSDGDGAATSQTEDASSTARVVGSGVPQSMGPVLLSYPRAAAGGAGAEPATTQLVGGDSEEDMVVGHQMAARLAQKVGMPVYVCCSIHSTPAPSSGGGAGGGMGMVGAGMMESEAPTGFGGSLGQKAAALAEREVGRILLQRNRNIEGGGK</sequence>
<dbReference type="AlphaFoldDB" id="A0A7S0AS94"/>
<dbReference type="EMBL" id="HBEJ01012325">
    <property type="protein sequence ID" value="CAD8372958.1"/>
    <property type="molecule type" value="Transcribed_RNA"/>
</dbReference>
<evidence type="ECO:0000256" key="1">
    <source>
        <dbReference type="SAM" id="MobiDB-lite"/>
    </source>
</evidence>
<dbReference type="InterPro" id="IPR032157">
    <property type="entry name" value="PAC4"/>
</dbReference>
<gene>
    <name evidence="2" type="ORF">MPOL1434_LOCUS7214</name>
</gene>
<organism evidence="2">
    <name type="scientific">Minutocellus polymorphus</name>
    <dbReference type="NCBI Taxonomy" id="265543"/>
    <lineage>
        <taxon>Eukaryota</taxon>
        <taxon>Sar</taxon>
        <taxon>Stramenopiles</taxon>
        <taxon>Ochrophyta</taxon>
        <taxon>Bacillariophyta</taxon>
        <taxon>Mediophyceae</taxon>
        <taxon>Cymatosirophycidae</taxon>
        <taxon>Cymatosirales</taxon>
        <taxon>Cymatosiraceae</taxon>
        <taxon>Minutocellus</taxon>
    </lineage>
</organism>